<evidence type="ECO:0000313" key="3">
    <source>
        <dbReference type="EMBL" id="VVB12989.1"/>
    </source>
</evidence>
<dbReference type="OrthoDB" id="263560at2759"/>
<keyword evidence="2" id="KW-0698">rRNA processing</keyword>
<comment type="caution">
    <text evidence="3">The sequence shown here is derived from an EMBL/GenBank/DDBJ whole genome shotgun (WGS) entry which is preliminary data.</text>
</comment>
<dbReference type="GO" id="GO:0006364">
    <property type="term" value="P:rRNA processing"/>
    <property type="evidence" value="ECO:0007669"/>
    <property type="project" value="UniProtKB-KW"/>
</dbReference>
<dbReference type="AlphaFoldDB" id="A0A565CH74"/>
<name>A0A565CH74_9BRAS</name>
<dbReference type="Proteomes" id="UP000489600">
    <property type="component" value="Unassembled WGS sequence"/>
</dbReference>
<comment type="similarity">
    <text evidence="1">Belongs to the TSR2 family.</text>
</comment>
<dbReference type="PANTHER" id="PTHR21250">
    <property type="entry name" value="PRE-RRNA-PROCESSING PROTEIN TSR2 HOMOLOG"/>
    <property type="match status" value="1"/>
</dbReference>
<evidence type="ECO:0000313" key="4">
    <source>
        <dbReference type="Proteomes" id="UP000489600"/>
    </source>
</evidence>
<dbReference type="EMBL" id="CABITT030000008">
    <property type="protein sequence ID" value="VVB12989.1"/>
    <property type="molecule type" value="Genomic_DNA"/>
</dbReference>
<evidence type="ECO:0000256" key="2">
    <source>
        <dbReference type="ARBA" id="ARBA00022552"/>
    </source>
</evidence>
<sequence>MRFAVENDCGSRHSHAKTERIVSDVFDDFTQTIVPIDSYGLEDILVKGLFDEFNTLAEYDDDIKKVLKDLLDWYEECIDWYEQCINGKYQILDEPRVTNSQSRASVVKITAQTGNQKPCRLMNQKLMMGGR</sequence>
<keyword evidence="4" id="KW-1185">Reference proteome</keyword>
<protein>
    <submittedName>
        <fullName evidence="3">Uncharacterized protein</fullName>
    </submittedName>
</protein>
<accession>A0A565CH74</accession>
<evidence type="ECO:0000256" key="1">
    <source>
        <dbReference type="ARBA" id="ARBA00006524"/>
    </source>
</evidence>
<dbReference type="InterPro" id="IPR019398">
    <property type="entry name" value="Pre-rRNA_process_TSR2"/>
</dbReference>
<dbReference type="Pfam" id="PF10273">
    <property type="entry name" value="WGG"/>
    <property type="match status" value="1"/>
</dbReference>
<proteinExistence type="inferred from homology"/>
<reference evidence="3" key="1">
    <citation type="submission" date="2019-07" db="EMBL/GenBank/DDBJ databases">
        <authorList>
            <person name="Dittberner H."/>
        </authorList>
    </citation>
    <scope>NUCLEOTIDE SEQUENCE [LARGE SCALE GENOMIC DNA]</scope>
</reference>
<organism evidence="3 4">
    <name type="scientific">Arabis nemorensis</name>
    <dbReference type="NCBI Taxonomy" id="586526"/>
    <lineage>
        <taxon>Eukaryota</taxon>
        <taxon>Viridiplantae</taxon>
        <taxon>Streptophyta</taxon>
        <taxon>Embryophyta</taxon>
        <taxon>Tracheophyta</taxon>
        <taxon>Spermatophyta</taxon>
        <taxon>Magnoliopsida</taxon>
        <taxon>eudicotyledons</taxon>
        <taxon>Gunneridae</taxon>
        <taxon>Pentapetalae</taxon>
        <taxon>rosids</taxon>
        <taxon>malvids</taxon>
        <taxon>Brassicales</taxon>
        <taxon>Brassicaceae</taxon>
        <taxon>Arabideae</taxon>
        <taxon>Arabis</taxon>
    </lineage>
</organism>
<gene>
    <name evidence="3" type="ORF">ANE_LOCUS23433</name>
</gene>